<dbReference type="EMBL" id="AHAM01000204">
    <property type="protein sequence ID" value="EHK54657.1"/>
    <property type="molecule type" value="Genomic_DNA"/>
</dbReference>
<proteinExistence type="predicted"/>
<dbReference type="Proteomes" id="UP000003250">
    <property type="component" value="Unassembled WGS sequence"/>
</dbReference>
<organism evidence="1 2">
    <name type="scientific">Mesorhizobium alhagi CCNWXJ12-2</name>
    <dbReference type="NCBI Taxonomy" id="1107882"/>
    <lineage>
        <taxon>Bacteria</taxon>
        <taxon>Pseudomonadati</taxon>
        <taxon>Pseudomonadota</taxon>
        <taxon>Alphaproteobacteria</taxon>
        <taxon>Hyphomicrobiales</taxon>
        <taxon>Phyllobacteriaceae</taxon>
        <taxon>Allomesorhizobium</taxon>
    </lineage>
</organism>
<keyword evidence="2" id="KW-1185">Reference proteome</keyword>
<dbReference type="AlphaFoldDB" id="H0HX60"/>
<evidence type="ECO:0000313" key="2">
    <source>
        <dbReference type="Proteomes" id="UP000003250"/>
    </source>
</evidence>
<protein>
    <submittedName>
        <fullName evidence="1">Uncharacterized protein</fullName>
    </submittedName>
</protein>
<evidence type="ECO:0000313" key="1">
    <source>
        <dbReference type="EMBL" id="EHK54657.1"/>
    </source>
</evidence>
<accession>H0HX60</accession>
<name>H0HX60_9HYPH</name>
<sequence length="77" mass="8374">MVAPAAFKAAILDFGPQLQPVALAILPAIFEIVSKRIHEDGARGWSPVLGFKYAEGPNQGETRIALIVRYTRQLLNG</sequence>
<gene>
    <name evidence="1" type="ORF">MAXJ12_23897</name>
</gene>
<reference evidence="1 2" key="1">
    <citation type="journal article" date="2012" name="J. Bacteriol.">
        <title>Draft Genome Sequence of Mesorhizobium alhagi CCNWXJ12-2T, a Novel Salt-Resistant Species Isolated from the Desert of Northwestern China.</title>
        <authorList>
            <person name="Zhou M."/>
            <person name="Chen W."/>
            <person name="Chen H."/>
            <person name="Wei G."/>
        </authorList>
    </citation>
    <scope>NUCLEOTIDE SEQUENCE [LARGE SCALE GENOMIC DNA]</scope>
    <source>
        <strain evidence="1 2">CCNWXJ12-2</strain>
    </source>
</reference>